<gene>
    <name evidence="1" type="ORF">R3W88_011802</name>
</gene>
<protein>
    <submittedName>
        <fullName evidence="1">Uncharacterized protein</fullName>
    </submittedName>
</protein>
<dbReference type="PANTHER" id="PTHR10131">
    <property type="entry name" value="TNF RECEPTOR ASSOCIATED FACTOR"/>
    <property type="match status" value="1"/>
</dbReference>
<proteinExistence type="predicted"/>
<organism evidence="1 2">
    <name type="scientific">Solanum pinnatisectum</name>
    <name type="common">tansyleaf nightshade</name>
    <dbReference type="NCBI Taxonomy" id="50273"/>
    <lineage>
        <taxon>Eukaryota</taxon>
        <taxon>Viridiplantae</taxon>
        <taxon>Streptophyta</taxon>
        <taxon>Embryophyta</taxon>
        <taxon>Tracheophyta</taxon>
        <taxon>Spermatophyta</taxon>
        <taxon>Magnoliopsida</taxon>
        <taxon>eudicotyledons</taxon>
        <taxon>Gunneridae</taxon>
        <taxon>Pentapetalae</taxon>
        <taxon>asterids</taxon>
        <taxon>lamiids</taxon>
        <taxon>Solanales</taxon>
        <taxon>Solanaceae</taxon>
        <taxon>Solanoideae</taxon>
        <taxon>Solaneae</taxon>
        <taxon>Solanum</taxon>
    </lineage>
</organism>
<dbReference type="PANTHER" id="PTHR10131:SF161">
    <property type="entry name" value="F26K24.24 PROTEIN"/>
    <property type="match status" value="1"/>
</dbReference>
<name>A0AAV9L7I8_9SOLN</name>
<evidence type="ECO:0000313" key="2">
    <source>
        <dbReference type="Proteomes" id="UP001311915"/>
    </source>
</evidence>
<dbReference type="EMBL" id="JAWPEI010000007">
    <property type="protein sequence ID" value="KAK4721569.1"/>
    <property type="molecule type" value="Genomic_DNA"/>
</dbReference>
<evidence type="ECO:0000313" key="1">
    <source>
        <dbReference type="EMBL" id="KAK4721569.1"/>
    </source>
</evidence>
<reference evidence="1 2" key="1">
    <citation type="submission" date="2023-10" db="EMBL/GenBank/DDBJ databases">
        <title>Genome-Wide Identification Analysis in wild type Solanum Pinnatisectum Reveals Some Genes Defensing Phytophthora Infestans.</title>
        <authorList>
            <person name="Sun C."/>
        </authorList>
    </citation>
    <scope>NUCLEOTIDE SEQUENCE [LARGE SCALE GENOMIC DNA]</scope>
    <source>
        <strain evidence="1">LQN</strain>
        <tissue evidence="1">Leaf</tissue>
    </source>
</reference>
<dbReference type="AlphaFoldDB" id="A0AAV9L7I8"/>
<dbReference type="Proteomes" id="UP001311915">
    <property type="component" value="Unassembled WGS sequence"/>
</dbReference>
<sequence length="364" mass="41207">MDRHCITICTMKLVNCSFYPVGCQSTVPQCKADEHRKENLQSHIVYILKFIYKEASSEALRKRAEQLEQLQFTGQKGVTIRDISPHPETGNTSRIDTSTVVSGKGRDMIGCLSIFEVGSTSVAPVKQHSPIAIIVTTKGLSIPFSSLHKSQDALVLQAIWISKITLFWSTLLKILFGLSTSGGPSDLYTLRPQILSHRKLQLPSSTTSVVSNRKTQLPSSSTSAACKISYLSQKFLCTFFVHLRLQRLFLLYWMTRSEQKNKCPSFSNTTAEMRFNRRKNYKEMLLAQKEALLLQRRTRDLESRRRLLQVPVMIRKPYVTSTKAVTSEVHTSAATSPKGRSLFHPSCVFETGKMLLCWFPYLCI</sequence>
<keyword evidence="2" id="KW-1185">Reference proteome</keyword>
<comment type="caution">
    <text evidence="1">The sequence shown here is derived from an EMBL/GenBank/DDBJ whole genome shotgun (WGS) entry which is preliminary data.</text>
</comment>
<accession>A0AAV9L7I8</accession>